<feature type="compositionally biased region" description="Polar residues" evidence="1">
    <location>
        <begin position="109"/>
        <end position="126"/>
    </location>
</feature>
<accession>A0AAE1PQN0</accession>
<dbReference type="AlphaFoldDB" id="A0AAE1PQN0"/>
<keyword evidence="3" id="KW-1185">Reference proteome</keyword>
<reference evidence="2" key="1">
    <citation type="submission" date="2023-11" db="EMBL/GenBank/DDBJ databases">
        <title>Genome assemblies of two species of porcelain crab, Petrolisthes cinctipes and Petrolisthes manimaculis (Anomura: Porcellanidae).</title>
        <authorList>
            <person name="Angst P."/>
        </authorList>
    </citation>
    <scope>NUCLEOTIDE SEQUENCE</scope>
    <source>
        <strain evidence="2">PB745_02</strain>
        <tissue evidence="2">Gill</tissue>
    </source>
</reference>
<dbReference type="EMBL" id="JAWZYT010001500">
    <property type="protein sequence ID" value="KAK4311560.1"/>
    <property type="molecule type" value="Genomic_DNA"/>
</dbReference>
<evidence type="ECO:0000313" key="3">
    <source>
        <dbReference type="Proteomes" id="UP001292094"/>
    </source>
</evidence>
<evidence type="ECO:0000256" key="1">
    <source>
        <dbReference type="SAM" id="MobiDB-lite"/>
    </source>
</evidence>
<gene>
    <name evidence="2" type="ORF">Pmani_016926</name>
</gene>
<feature type="compositionally biased region" description="Low complexity" evidence="1">
    <location>
        <begin position="144"/>
        <end position="157"/>
    </location>
</feature>
<feature type="compositionally biased region" description="Polar residues" evidence="1">
    <location>
        <begin position="208"/>
        <end position="225"/>
    </location>
</feature>
<proteinExistence type="predicted"/>
<feature type="region of interest" description="Disordered" evidence="1">
    <location>
        <begin position="22"/>
        <end position="350"/>
    </location>
</feature>
<sequence>MVDDLLEYTGEEDDPFALERYMDPTLPHTLPSAQSSGPATPPLSGQARLTPQMGVTALRMIPEAKTVRQAEEAGTSSPKTHLLDLHHLTRRHKRSSSSGGPGAPDSRSESPVPTPRSSGREGSQSPKGIRLDLHLARRHKRTTSGSPGVSAAGAGESPGPPSRPASARVETGTQSPKANHFIDLHLNRKHKRSSSGGQGMGDPPFTLGTDSPPATDQQHENSPSNSDKKIIFFLKSHNPFSNRPGLNPHNAHTRSRASPVLGNDDDGSVGGSRGSSRASSPSRSNYFRYPGQAQRHSYDLGQPRLPQQQSAPPTPSKVLSHHSGDLATRPARPRSIVADGRSGQEEYWDL</sequence>
<name>A0AAE1PQN0_9EUCA</name>
<feature type="compositionally biased region" description="Low complexity" evidence="1">
    <location>
        <begin position="274"/>
        <end position="284"/>
    </location>
</feature>
<protein>
    <submittedName>
        <fullName evidence="2">Uncharacterized protein</fullName>
    </submittedName>
</protein>
<evidence type="ECO:0000313" key="2">
    <source>
        <dbReference type="EMBL" id="KAK4311560.1"/>
    </source>
</evidence>
<organism evidence="2 3">
    <name type="scientific">Petrolisthes manimaculis</name>
    <dbReference type="NCBI Taxonomy" id="1843537"/>
    <lineage>
        <taxon>Eukaryota</taxon>
        <taxon>Metazoa</taxon>
        <taxon>Ecdysozoa</taxon>
        <taxon>Arthropoda</taxon>
        <taxon>Crustacea</taxon>
        <taxon>Multicrustacea</taxon>
        <taxon>Malacostraca</taxon>
        <taxon>Eumalacostraca</taxon>
        <taxon>Eucarida</taxon>
        <taxon>Decapoda</taxon>
        <taxon>Pleocyemata</taxon>
        <taxon>Anomura</taxon>
        <taxon>Galatheoidea</taxon>
        <taxon>Porcellanidae</taxon>
        <taxon>Petrolisthes</taxon>
    </lineage>
</organism>
<dbReference type="Proteomes" id="UP001292094">
    <property type="component" value="Unassembled WGS sequence"/>
</dbReference>
<comment type="caution">
    <text evidence="2">The sequence shown here is derived from an EMBL/GenBank/DDBJ whole genome shotgun (WGS) entry which is preliminary data.</text>
</comment>